<dbReference type="RefSeq" id="XP_044566903.1">
    <property type="nucleotide sequence ID" value="XM_044702529.1"/>
</dbReference>
<dbReference type="InterPro" id="IPR011057">
    <property type="entry name" value="Mss4-like_sf"/>
</dbReference>
<dbReference type="Proteomes" id="UP000444721">
    <property type="component" value="Unassembled WGS sequence"/>
</dbReference>
<keyword evidence="2" id="KW-0479">Metal-binding</keyword>
<dbReference type="VEuPathDB" id="AmoebaDB:NfTy_023600"/>
<dbReference type="InterPro" id="IPR006913">
    <property type="entry name" value="CENP-V/GFA"/>
</dbReference>
<keyword evidence="8" id="KW-1185">Reference proteome</keyword>
<feature type="compositionally biased region" description="Polar residues" evidence="5">
    <location>
        <begin position="1"/>
        <end position="18"/>
    </location>
</feature>
<dbReference type="Gene3D" id="3.90.1590.10">
    <property type="entry name" value="glutathione-dependent formaldehyde- activating enzyme (gfa)"/>
    <property type="match status" value="1"/>
</dbReference>
<dbReference type="PANTHER" id="PTHR33337">
    <property type="entry name" value="GFA DOMAIN-CONTAINING PROTEIN"/>
    <property type="match status" value="1"/>
</dbReference>
<reference evidence="7 8" key="1">
    <citation type="journal article" date="2019" name="Sci. Rep.">
        <title>Nanopore sequencing improves the draft genome of the human pathogenic amoeba Naegleria fowleri.</title>
        <authorList>
            <person name="Liechti N."/>
            <person name="Schurch N."/>
            <person name="Bruggmann R."/>
            <person name="Wittwer M."/>
        </authorList>
    </citation>
    <scope>NUCLEOTIDE SEQUENCE [LARGE SCALE GENOMIC DNA]</scope>
    <source>
        <strain evidence="7 8">ATCC 30894</strain>
    </source>
</reference>
<organism evidence="7 8">
    <name type="scientific">Naegleria fowleri</name>
    <name type="common">Brain eating amoeba</name>
    <dbReference type="NCBI Taxonomy" id="5763"/>
    <lineage>
        <taxon>Eukaryota</taxon>
        <taxon>Discoba</taxon>
        <taxon>Heterolobosea</taxon>
        <taxon>Tetramitia</taxon>
        <taxon>Eutetramitia</taxon>
        <taxon>Vahlkampfiidae</taxon>
        <taxon>Naegleria</taxon>
    </lineage>
</organism>
<keyword evidence="4" id="KW-0456">Lyase</keyword>
<evidence type="ECO:0000256" key="4">
    <source>
        <dbReference type="ARBA" id="ARBA00023239"/>
    </source>
</evidence>
<dbReference type="PANTHER" id="PTHR33337:SF40">
    <property type="entry name" value="CENP-V_GFA DOMAIN-CONTAINING PROTEIN-RELATED"/>
    <property type="match status" value="1"/>
</dbReference>
<dbReference type="PROSITE" id="PS51891">
    <property type="entry name" value="CENP_V_GFA"/>
    <property type="match status" value="1"/>
</dbReference>
<dbReference type="OrthoDB" id="406544at2759"/>
<dbReference type="GeneID" id="68119266"/>
<keyword evidence="3" id="KW-0862">Zinc</keyword>
<proteinExistence type="inferred from homology"/>
<comment type="similarity">
    <text evidence="1">Belongs to the Gfa family.</text>
</comment>
<evidence type="ECO:0000259" key="6">
    <source>
        <dbReference type="PROSITE" id="PS51891"/>
    </source>
</evidence>
<dbReference type="GO" id="GO:0046872">
    <property type="term" value="F:metal ion binding"/>
    <property type="evidence" value="ECO:0007669"/>
    <property type="project" value="UniProtKB-KW"/>
</dbReference>
<dbReference type="SUPFAM" id="SSF51316">
    <property type="entry name" value="Mss4-like"/>
    <property type="match status" value="1"/>
</dbReference>
<dbReference type="OMA" id="CCYDEMK"/>
<dbReference type="EMBL" id="VFQX01000012">
    <property type="protein sequence ID" value="KAF0982190.1"/>
    <property type="molecule type" value="Genomic_DNA"/>
</dbReference>
<dbReference type="VEuPathDB" id="AmoebaDB:NF0080360"/>
<protein>
    <recommendedName>
        <fullName evidence="6">CENP-V/GFA domain-containing protein</fullName>
    </recommendedName>
</protein>
<feature type="region of interest" description="Disordered" evidence="5">
    <location>
        <begin position="1"/>
        <end position="21"/>
    </location>
</feature>
<evidence type="ECO:0000256" key="3">
    <source>
        <dbReference type="ARBA" id="ARBA00022833"/>
    </source>
</evidence>
<dbReference type="Pfam" id="PF04828">
    <property type="entry name" value="GFA"/>
    <property type="match status" value="1"/>
</dbReference>
<gene>
    <name evidence="7" type="ORF">FDP41_012051</name>
</gene>
<evidence type="ECO:0000313" key="8">
    <source>
        <dbReference type="Proteomes" id="UP000444721"/>
    </source>
</evidence>
<dbReference type="AlphaFoldDB" id="A0A6A5C8W5"/>
<evidence type="ECO:0000256" key="1">
    <source>
        <dbReference type="ARBA" id="ARBA00005495"/>
    </source>
</evidence>
<dbReference type="GO" id="GO:0016846">
    <property type="term" value="F:carbon-sulfur lyase activity"/>
    <property type="evidence" value="ECO:0007669"/>
    <property type="project" value="InterPro"/>
</dbReference>
<evidence type="ECO:0000313" key="7">
    <source>
        <dbReference type="EMBL" id="KAF0982190.1"/>
    </source>
</evidence>
<comment type="caution">
    <text evidence="7">The sequence shown here is derived from an EMBL/GenBank/DDBJ whole genome shotgun (WGS) entry which is preliminary data.</text>
</comment>
<sequence length="179" mass="20177">MSTDQSTTANNSITTSPKVRTGSCRCGKLTFSVQGPRLFSNYCHCRNCRKGTSAPFTLIIGIPDQQFQWTCNNLALLKSMPFTENFEGYCAESGGYVAQKPLKAPFVSTVACCYDEMKQTFCPLKDVIEKEGENGVEYFFKPERHVNYENRVCDVNDELPKFLDFPSPRGSGRLYSKEQ</sequence>
<feature type="domain" description="CENP-V/GFA" evidence="6">
    <location>
        <begin position="20"/>
        <end position="133"/>
    </location>
</feature>
<evidence type="ECO:0000256" key="5">
    <source>
        <dbReference type="SAM" id="MobiDB-lite"/>
    </source>
</evidence>
<dbReference type="VEuPathDB" id="AmoebaDB:FDP41_012051"/>
<accession>A0A6A5C8W5</accession>
<name>A0A6A5C8W5_NAEFO</name>
<evidence type="ECO:0000256" key="2">
    <source>
        <dbReference type="ARBA" id="ARBA00022723"/>
    </source>
</evidence>